<evidence type="ECO:0000313" key="3">
    <source>
        <dbReference type="Proteomes" id="UP000053105"/>
    </source>
</evidence>
<organism evidence="2 3">
    <name type="scientific">Melipona quadrifasciata</name>
    <dbReference type="NCBI Taxonomy" id="166423"/>
    <lineage>
        <taxon>Eukaryota</taxon>
        <taxon>Metazoa</taxon>
        <taxon>Ecdysozoa</taxon>
        <taxon>Arthropoda</taxon>
        <taxon>Hexapoda</taxon>
        <taxon>Insecta</taxon>
        <taxon>Pterygota</taxon>
        <taxon>Neoptera</taxon>
        <taxon>Endopterygota</taxon>
        <taxon>Hymenoptera</taxon>
        <taxon>Apocrita</taxon>
        <taxon>Aculeata</taxon>
        <taxon>Apoidea</taxon>
        <taxon>Anthophila</taxon>
        <taxon>Apidae</taxon>
        <taxon>Melipona</taxon>
    </lineage>
</organism>
<sequence>MSATTHRRRESVIGGSLLEKPSPTDILLPASYRVQLAMHDSSVLGMSFRNSGFRPPAHRPASSLESSRFDIRSIFCCVHLWLHS</sequence>
<proteinExistence type="predicted"/>
<feature type="region of interest" description="Disordered" evidence="1">
    <location>
        <begin position="1"/>
        <end position="21"/>
    </location>
</feature>
<dbReference type="AlphaFoldDB" id="A0A0N1IU28"/>
<gene>
    <name evidence="2" type="ORF">WN51_02768</name>
</gene>
<name>A0A0N1IU28_9HYME</name>
<reference evidence="2 3" key="1">
    <citation type="submission" date="2015-07" db="EMBL/GenBank/DDBJ databases">
        <title>The genome of Melipona quadrifasciata.</title>
        <authorList>
            <person name="Pan H."/>
            <person name="Kapheim K."/>
        </authorList>
    </citation>
    <scope>NUCLEOTIDE SEQUENCE [LARGE SCALE GENOMIC DNA]</scope>
    <source>
        <strain evidence="2">0111107301</strain>
        <tissue evidence="2">Whole body</tissue>
    </source>
</reference>
<dbReference type="EMBL" id="KQ435711">
    <property type="protein sequence ID" value="KOX79502.1"/>
    <property type="molecule type" value="Genomic_DNA"/>
</dbReference>
<protein>
    <submittedName>
        <fullName evidence="2">Uncharacterized protein</fullName>
    </submittedName>
</protein>
<evidence type="ECO:0000256" key="1">
    <source>
        <dbReference type="SAM" id="MobiDB-lite"/>
    </source>
</evidence>
<accession>A0A0N1IU28</accession>
<dbReference type="Proteomes" id="UP000053105">
    <property type="component" value="Unassembled WGS sequence"/>
</dbReference>
<keyword evidence="3" id="KW-1185">Reference proteome</keyword>
<evidence type="ECO:0000313" key="2">
    <source>
        <dbReference type="EMBL" id="KOX79502.1"/>
    </source>
</evidence>